<dbReference type="EMBL" id="ABEU02000025">
    <property type="protein sequence ID" value="PNR27774.1"/>
    <property type="molecule type" value="Genomic_DNA"/>
</dbReference>
<reference evidence="1 3" key="2">
    <citation type="journal article" date="2018" name="Plant J.">
        <title>The Physcomitrella patens chromosome-scale assembly reveals moss genome structure and evolution.</title>
        <authorList>
            <person name="Lang D."/>
            <person name="Ullrich K.K."/>
            <person name="Murat F."/>
            <person name="Fuchs J."/>
            <person name="Jenkins J."/>
            <person name="Haas F.B."/>
            <person name="Piednoel M."/>
            <person name="Gundlach H."/>
            <person name="Van Bel M."/>
            <person name="Meyberg R."/>
            <person name="Vives C."/>
            <person name="Morata J."/>
            <person name="Symeonidi A."/>
            <person name="Hiss M."/>
            <person name="Muchero W."/>
            <person name="Kamisugi Y."/>
            <person name="Saleh O."/>
            <person name="Blanc G."/>
            <person name="Decker E.L."/>
            <person name="van Gessel N."/>
            <person name="Grimwood J."/>
            <person name="Hayes R.D."/>
            <person name="Graham S.W."/>
            <person name="Gunter L.E."/>
            <person name="McDaniel S.F."/>
            <person name="Hoernstein S.N.W."/>
            <person name="Larsson A."/>
            <person name="Li F.W."/>
            <person name="Perroud P.F."/>
            <person name="Phillips J."/>
            <person name="Ranjan P."/>
            <person name="Rokshar D.S."/>
            <person name="Rothfels C.J."/>
            <person name="Schneider L."/>
            <person name="Shu S."/>
            <person name="Stevenson D.W."/>
            <person name="Thummler F."/>
            <person name="Tillich M."/>
            <person name="Villarreal Aguilar J.C."/>
            <person name="Widiez T."/>
            <person name="Wong G.K."/>
            <person name="Wymore A."/>
            <person name="Zhang Y."/>
            <person name="Zimmer A.D."/>
            <person name="Quatrano R.S."/>
            <person name="Mayer K.F.X."/>
            <person name="Goodstein D."/>
            <person name="Casacuberta J.M."/>
            <person name="Vandepoele K."/>
            <person name="Reski R."/>
            <person name="Cuming A.C."/>
            <person name="Tuskan G.A."/>
            <person name="Maumus F."/>
            <person name="Salse J."/>
            <person name="Schmutz J."/>
            <person name="Rensing S.A."/>
        </authorList>
    </citation>
    <scope>NUCLEOTIDE SEQUENCE [LARGE SCALE GENOMIC DNA]</scope>
    <source>
        <strain evidence="2 3">cv. Gransden 2004</strain>
    </source>
</reference>
<evidence type="ECO:0000313" key="3">
    <source>
        <dbReference type="Proteomes" id="UP000006727"/>
    </source>
</evidence>
<name>A0A2K1IES1_PHYPA</name>
<protein>
    <submittedName>
        <fullName evidence="1 2">Uncharacterized protein</fullName>
    </submittedName>
</protein>
<dbReference type="Gramene" id="Pp3c25_13750V3.1">
    <property type="protein sequence ID" value="Pp3c25_13750V3.1"/>
    <property type="gene ID" value="Pp3c25_13750"/>
</dbReference>
<evidence type="ECO:0000313" key="1">
    <source>
        <dbReference type="EMBL" id="PNR27774.1"/>
    </source>
</evidence>
<sequence>MLWHFHASDGRLLPPIILDRFIVQHTAAAIPRPFRQEDLRTALVWRRSRFAAKGLLSVL</sequence>
<reference evidence="2" key="3">
    <citation type="submission" date="2020-12" db="UniProtKB">
        <authorList>
            <consortium name="EnsemblPlants"/>
        </authorList>
    </citation>
    <scope>IDENTIFICATION</scope>
</reference>
<proteinExistence type="predicted"/>
<gene>
    <name evidence="1" type="ORF">PHYPA_029926</name>
</gene>
<evidence type="ECO:0000313" key="2">
    <source>
        <dbReference type="EnsemblPlants" id="Pp3c25_13750V3.1"/>
    </source>
</evidence>
<dbReference type="InParanoid" id="A0A2K1IES1"/>
<keyword evidence="3" id="KW-1185">Reference proteome</keyword>
<dbReference type="AlphaFoldDB" id="A0A2K1IES1"/>
<reference evidence="1 3" key="1">
    <citation type="journal article" date="2008" name="Science">
        <title>The Physcomitrella genome reveals evolutionary insights into the conquest of land by plants.</title>
        <authorList>
            <person name="Rensing S."/>
            <person name="Lang D."/>
            <person name="Zimmer A."/>
            <person name="Terry A."/>
            <person name="Salamov A."/>
            <person name="Shapiro H."/>
            <person name="Nishiyama T."/>
            <person name="Perroud P.-F."/>
            <person name="Lindquist E."/>
            <person name="Kamisugi Y."/>
            <person name="Tanahashi T."/>
            <person name="Sakakibara K."/>
            <person name="Fujita T."/>
            <person name="Oishi K."/>
            <person name="Shin-I T."/>
            <person name="Kuroki Y."/>
            <person name="Toyoda A."/>
            <person name="Suzuki Y."/>
            <person name="Hashimoto A."/>
            <person name="Yamaguchi K."/>
            <person name="Sugano A."/>
            <person name="Kohara Y."/>
            <person name="Fujiyama A."/>
            <person name="Anterola A."/>
            <person name="Aoki S."/>
            <person name="Ashton N."/>
            <person name="Barbazuk W.B."/>
            <person name="Barker E."/>
            <person name="Bennetzen J."/>
            <person name="Bezanilla M."/>
            <person name="Blankenship R."/>
            <person name="Cho S.H."/>
            <person name="Dutcher S."/>
            <person name="Estelle M."/>
            <person name="Fawcett J.A."/>
            <person name="Gundlach H."/>
            <person name="Hanada K."/>
            <person name="Heyl A."/>
            <person name="Hicks K.A."/>
            <person name="Hugh J."/>
            <person name="Lohr M."/>
            <person name="Mayer K."/>
            <person name="Melkozernov A."/>
            <person name="Murata T."/>
            <person name="Nelson D."/>
            <person name="Pils B."/>
            <person name="Prigge M."/>
            <person name="Reiss B."/>
            <person name="Renner T."/>
            <person name="Rombauts S."/>
            <person name="Rushton P."/>
            <person name="Sanderfoot A."/>
            <person name="Schween G."/>
            <person name="Shiu S.-H."/>
            <person name="Stueber K."/>
            <person name="Theodoulou F.L."/>
            <person name="Tu H."/>
            <person name="Van de Peer Y."/>
            <person name="Verrier P.J."/>
            <person name="Waters E."/>
            <person name="Wood A."/>
            <person name="Yang L."/>
            <person name="Cove D."/>
            <person name="Cuming A."/>
            <person name="Hasebe M."/>
            <person name="Lucas S."/>
            <person name="Mishler D.B."/>
            <person name="Reski R."/>
            <person name="Grigoriev I."/>
            <person name="Quatrano R.S."/>
            <person name="Boore J.L."/>
        </authorList>
    </citation>
    <scope>NUCLEOTIDE SEQUENCE [LARGE SCALE GENOMIC DNA]</scope>
    <source>
        <strain evidence="2 3">cv. Gransden 2004</strain>
    </source>
</reference>
<dbReference type="EnsemblPlants" id="Pp3c25_13750V3.1">
    <property type="protein sequence ID" value="Pp3c25_13750V3.1"/>
    <property type="gene ID" value="Pp3c25_13750"/>
</dbReference>
<accession>A0A2K1IES1</accession>
<dbReference type="Proteomes" id="UP000006727">
    <property type="component" value="Chromosome 25"/>
</dbReference>
<organism evidence="1">
    <name type="scientific">Physcomitrium patens</name>
    <name type="common">Spreading-leaved earth moss</name>
    <name type="synonym">Physcomitrella patens</name>
    <dbReference type="NCBI Taxonomy" id="3218"/>
    <lineage>
        <taxon>Eukaryota</taxon>
        <taxon>Viridiplantae</taxon>
        <taxon>Streptophyta</taxon>
        <taxon>Embryophyta</taxon>
        <taxon>Bryophyta</taxon>
        <taxon>Bryophytina</taxon>
        <taxon>Bryopsida</taxon>
        <taxon>Funariidae</taxon>
        <taxon>Funariales</taxon>
        <taxon>Funariaceae</taxon>
        <taxon>Physcomitrium</taxon>
    </lineage>
</organism>